<evidence type="ECO:0000256" key="1">
    <source>
        <dbReference type="ARBA" id="ARBA00022723"/>
    </source>
</evidence>
<dbReference type="SMART" id="SM00184">
    <property type="entry name" value="RING"/>
    <property type="match status" value="1"/>
</dbReference>
<evidence type="ECO:0000313" key="6">
    <source>
        <dbReference type="EMBL" id="KAF4309337.1"/>
    </source>
</evidence>
<evidence type="ECO:0000256" key="3">
    <source>
        <dbReference type="ARBA" id="ARBA00022833"/>
    </source>
</evidence>
<keyword evidence="3" id="KW-0862">Zinc</keyword>
<evidence type="ECO:0000313" key="7">
    <source>
        <dbReference type="Proteomes" id="UP000572817"/>
    </source>
</evidence>
<sequence length="272" mass="30790">MPPPRCSRFLFLIEEIVKQPYTFGRDLPEEHRKCGICLETIEDDSFTVQNCPTAPNEHNFHILCIFTWLSTWPQDDSDGPNRTCPLCRTTLYIQHRAVVAIPSKEILELREAINNSWESLLTTATERFPPARDTVGPHLGFKNIEATRLVTILGDRYFVEFKRAEAFLTDVKGFAGVEAEIAELKGQLAHVERLRVVLDELSMHAGILSAPTTTTTHDPNRPVFARALEYTELVILTVSRGLSDDQFGPCEHLKNHLSRGFNVTLLRGQHAQ</sequence>
<dbReference type="GO" id="GO:0016567">
    <property type="term" value="P:protein ubiquitination"/>
    <property type="evidence" value="ECO:0007669"/>
    <property type="project" value="TreeGrafter"/>
</dbReference>
<organism evidence="6 7">
    <name type="scientific">Botryosphaeria dothidea</name>
    <dbReference type="NCBI Taxonomy" id="55169"/>
    <lineage>
        <taxon>Eukaryota</taxon>
        <taxon>Fungi</taxon>
        <taxon>Dikarya</taxon>
        <taxon>Ascomycota</taxon>
        <taxon>Pezizomycotina</taxon>
        <taxon>Dothideomycetes</taxon>
        <taxon>Dothideomycetes incertae sedis</taxon>
        <taxon>Botryosphaeriales</taxon>
        <taxon>Botryosphaeriaceae</taxon>
        <taxon>Botryosphaeria</taxon>
    </lineage>
</organism>
<dbReference type="PANTHER" id="PTHR45969">
    <property type="entry name" value="RING ZINC FINGER PROTEIN-RELATED"/>
    <property type="match status" value="1"/>
</dbReference>
<dbReference type="InterPro" id="IPR001841">
    <property type="entry name" value="Znf_RING"/>
</dbReference>
<evidence type="ECO:0000256" key="2">
    <source>
        <dbReference type="ARBA" id="ARBA00022771"/>
    </source>
</evidence>
<keyword evidence="2 4" id="KW-0863">Zinc-finger</keyword>
<gene>
    <name evidence="6" type="ORF">GTA08_BOTSDO03397</name>
</gene>
<evidence type="ECO:0000259" key="5">
    <source>
        <dbReference type="PROSITE" id="PS50089"/>
    </source>
</evidence>
<reference evidence="6" key="1">
    <citation type="submission" date="2020-04" db="EMBL/GenBank/DDBJ databases">
        <title>Genome Assembly and Annotation of Botryosphaeria dothidea sdau 11-99, a Latent Pathogen of Apple Fruit Ring Rot in China.</title>
        <authorList>
            <person name="Yu C."/>
            <person name="Diao Y."/>
            <person name="Lu Q."/>
            <person name="Zhao J."/>
            <person name="Cui S."/>
            <person name="Peng C."/>
            <person name="He B."/>
            <person name="Liu H."/>
        </authorList>
    </citation>
    <scope>NUCLEOTIDE SEQUENCE [LARGE SCALE GENOMIC DNA]</scope>
    <source>
        <strain evidence="6">Sdau11-99</strain>
    </source>
</reference>
<dbReference type="Pfam" id="PF00097">
    <property type="entry name" value="zf-C3HC4"/>
    <property type="match status" value="1"/>
</dbReference>
<dbReference type="PROSITE" id="PS50089">
    <property type="entry name" value="ZF_RING_2"/>
    <property type="match status" value="1"/>
</dbReference>
<dbReference type="GO" id="GO:0061630">
    <property type="term" value="F:ubiquitin protein ligase activity"/>
    <property type="evidence" value="ECO:0007669"/>
    <property type="project" value="TreeGrafter"/>
</dbReference>
<dbReference type="EMBL" id="WWBZ02000016">
    <property type="protein sequence ID" value="KAF4309337.1"/>
    <property type="molecule type" value="Genomic_DNA"/>
</dbReference>
<dbReference type="InterPro" id="IPR018957">
    <property type="entry name" value="Znf_C3HC4_RING-type"/>
</dbReference>
<dbReference type="OrthoDB" id="8062037at2759"/>
<feature type="domain" description="RING-type" evidence="5">
    <location>
        <begin position="34"/>
        <end position="88"/>
    </location>
</feature>
<dbReference type="Gene3D" id="3.30.40.10">
    <property type="entry name" value="Zinc/RING finger domain, C3HC4 (zinc finger)"/>
    <property type="match status" value="1"/>
</dbReference>
<proteinExistence type="predicted"/>
<keyword evidence="7" id="KW-1185">Reference proteome</keyword>
<accession>A0A8H4IZW7</accession>
<name>A0A8H4IZW7_9PEZI</name>
<protein>
    <recommendedName>
        <fullName evidence="5">RING-type domain-containing protein</fullName>
    </recommendedName>
</protein>
<dbReference type="AlphaFoldDB" id="A0A8H4IZW7"/>
<dbReference type="SUPFAM" id="SSF57850">
    <property type="entry name" value="RING/U-box"/>
    <property type="match status" value="1"/>
</dbReference>
<dbReference type="InterPro" id="IPR013083">
    <property type="entry name" value="Znf_RING/FYVE/PHD"/>
</dbReference>
<evidence type="ECO:0000256" key="4">
    <source>
        <dbReference type="PROSITE-ProRule" id="PRU00175"/>
    </source>
</evidence>
<dbReference type="GO" id="GO:0008270">
    <property type="term" value="F:zinc ion binding"/>
    <property type="evidence" value="ECO:0007669"/>
    <property type="project" value="UniProtKB-KW"/>
</dbReference>
<keyword evidence="1" id="KW-0479">Metal-binding</keyword>
<dbReference type="PANTHER" id="PTHR45969:SF69">
    <property type="entry name" value="FINGER DOMAIN PROTEIN, PUTATIVE (AFU_ORTHOLOGUE AFUA_3G12190)-RELATED"/>
    <property type="match status" value="1"/>
</dbReference>
<dbReference type="Proteomes" id="UP000572817">
    <property type="component" value="Unassembled WGS sequence"/>
</dbReference>
<comment type="caution">
    <text evidence="6">The sequence shown here is derived from an EMBL/GenBank/DDBJ whole genome shotgun (WGS) entry which is preliminary data.</text>
</comment>